<name>A0A5J5AW60_9ASTE</name>
<proteinExistence type="predicted"/>
<keyword evidence="2" id="KW-1185">Reference proteome</keyword>
<organism evidence="1 2">
    <name type="scientific">Nyssa sinensis</name>
    <dbReference type="NCBI Taxonomy" id="561372"/>
    <lineage>
        <taxon>Eukaryota</taxon>
        <taxon>Viridiplantae</taxon>
        <taxon>Streptophyta</taxon>
        <taxon>Embryophyta</taxon>
        <taxon>Tracheophyta</taxon>
        <taxon>Spermatophyta</taxon>
        <taxon>Magnoliopsida</taxon>
        <taxon>eudicotyledons</taxon>
        <taxon>Gunneridae</taxon>
        <taxon>Pentapetalae</taxon>
        <taxon>asterids</taxon>
        <taxon>Cornales</taxon>
        <taxon>Nyssaceae</taxon>
        <taxon>Nyssa</taxon>
    </lineage>
</organism>
<gene>
    <name evidence="1" type="ORF">F0562_032186</name>
</gene>
<sequence length="107" mass="12091">MGLGLATAEETIVDVVASDVIDRTVVEIIGREDRDFVRSRGWDLYGRMVENRGGLGAGLCSGIDRRFAPVTSRDLRVGMRKFSRDKFYVALMMRIWNPTHCVGYMEC</sequence>
<dbReference type="AlphaFoldDB" id="A0A5J5AW60"/>
<reference evidence="1 2" key="1">
    <citation type="submission" date="2019-09" db="EMBL/GenBank/DDBJ databases">
        <title>A chromosome-level genome assembly of the Chinese tupelo Nyssa sinensis.</title>
        <authorList>
            <person name="Yang X."/>
            <person name="Kang M."/>
            <person name="Yang Y."/>
            <person name="Xiong H."/>
            <person name="Wang M."/>
            <person name="Zhang Z."/>
            <person name="Wang Z."/>
            <person name="Wu H."/>
            <person name="Ma T."/>
            <person name="Liu J."/>
            <person name="Xi Z."/>
        </authorList>
    </citation>
    <scope>NUCLEOTIDE SEQUENCE [LARGE SCALE GENOMIC DNA]</scope>
    <source>
        <strain evidence="1">J267</strain>
        <tissue evidence="1">Leaf</tissue>
    </source>
</reference>
<dbReference type="Proteomes" id="UP000325577">
    <property type="component" value="Linkage Group LG18"/>
</dbReference>
<evidence type="ECO:0000313" key="1">
    <source>
        <dbReference type="EMBL" id="KAA8534669.1"/>
    </source>
</evidence>
<accession>A0A5J5AW60</accession>
<evidence type="ECO:0000313" key="2">
    <source>
        <dbReference type="Proteomes" id="UP000325577"/>
    </source>
</evidence>
<dbReference type="EMBL" id="CM018041">
    <property type="protein sequence ID" value="KAA8534669.1"/>
    <property type="molecule type" value="Genomic_DNA"/>
</dbReference>
<protein>
    <submittedName>
        <fullName evidence="1">Uncharacterized protein</fullName>
    </submittedName>
</protein>